<sequence length="133" mass="15296">MSVISENEIQPEIIVYKNSYRMYPKKGEKFLKSDVEHQMKLLLERELKTVQYSPKEALNHSKSLTGKIISMLKEMGYPRYKFVAQVVISSVEGQGMRVASRSLWDPQQDNFATVSFKNASLMCVALVFGCFFE</sequence>
<gene>
    <name evidence="1" type="ORF">PCOS0759_LOCUS9161</name>
</gene>
<dbReference type="Pfam" id="PF03645">
    <property type="entry name" value="Tctex-1"/>
    <property type="match status" value="1"/>
</dbReference>
<proteinExistence type="predicted"/>
<organism evidence="1">
    <name type="scientific">Percolomonas cosmopolitus</name>
    <dbReference type="NCBI Taxonomy" id="63605"/>
    <lineage>
        <taxon>Eukaryota</taxon>
        <taxon>Discoba</taxon>
        <taxon>Heterolobosea</taxon>
        <taxon>Tetramitia</taxon>
        <taxon>Eutetramitia</taxon>
        <taxon>Percolomonadidae</taxon>
        <taxon>Percolomonas</taxon>
    </lineage>
</organism>
<dbReference type="Gene3D" id="3.30.1140.40">
    <property type="entry name" value="Tctex-1"/>
    <property type="match status" value="1"/>
</dbReference>
<dbReference type="AlphaFoldDB" id="A0A7S1PJH4"/>
<reference evidence="1" key="1">
    <citation type="submission" date="2021-01" db="EMBL/GenBank/DDBJ databases">
        <authorList>
            <person name="Corre E."/>
            <person name="Pelletier E."/>
            <person name="Niang G."/>
            <person name="Scheremetjew M."/>
            <person name="Finn R."/>
            <person name="Kale V."/>
            <person name="Holt S."/>
            <person name="Cochrane G."/>
            <person name="Meng A."/>
            <person name="Brown T."/>
            <person name="Cohen L."/>
        </authorList>
    </citation>
    <scope>NUCLEOTIDE SEQUENCE</scope>
    <source>
        <strain evidence="1">WS</strain>
    </source>
</reference>
<accession>A0A7S1PJH4</accession>
<dbReference type="PANTHER" id="PTHR21255:SF7">
    <property type="entry name" value="DYNEIN LIGHT CHAIN TCTEX-TYPE PROTEIN 2B"/>
    <property type="match status" value="1"/>
</dbReference>
<name>A0A7S1PJH4_9EUKA</name>
<protein>
    <recommendedName>
        <fullName evidence="2">Dynein light chain</fullName>
    </recommendedName>
</protein>
<evidence type="ECO:0008006" key="2">
    <source>
        <dbReference type="Google" id="ProtNLM"/>
    </source>
</evidence>
<dbReference type="GO" id="GO:0005737">
    <property type="term" value="C:cytoplasm"/>
    <property type="evidence" value="ECO:0007669"/>
    <property type="project" value="TreeGrafter"/>
</dbReference>
<dbReference type="PANTHER" id="PTHR21255">
    <property type="entry name" value="T-COMPLEX-ASSOCIATED-TESTIS-EXPRESSED 1/ DYNEIN LIGHT CHAIN"/>
    <property type="match status" value="1"/>
</dbReference>
<evidence type="ECO:0000313" key="1">
    <source>
        <dbReference type="EMBL" id="CAD9085907.1"/>
    </source>
</evidence>
<dbReference type="GO" id="GO:0045505">
    <property type="term" value="F:dynein intermediate chain binding"/>
    <property type="evidence" value="ECO:0007669"/>
    <property type="project" value="TreeGrafter"/>
</dbReference>
<dbReference type="CDD" id="cd21459">
    <property type="entry name" value="DLC-like_TCTEX1D2"/>
    <property type="match status" value="1"/>
</dbReference>
<dbReference type="GO" id="GO:0007018">
    <property type="term" value="P:microtubule-based movement"/>
    <property type="evidence" value="ECO:0007669"/>
    <property type="project" value="TreeGrafter"/>
</dbReference>
<dbReference type="InterPro" id="IPR005334">
    <property type="entry name" value="Tctex-1-like"/>
</dbReference>
<dbReference type="EMBL" id="HBGD01011120">
    <property type="protein sequence ID" value="CAD9085907.1"/>
    <property type="molecule type" value="Transcribed_RNA"/>
</dbReference>
<dbReference type="InterPro" id="IPR038586">
    <property type="entry name" value="Tctex-1-like_sf"/>
</dbReference>
<dbReference type="GO" id="GO:0005868">
    <property type="term" value="C:cytoplasmic dynein complex"/>
    <property type="evidence" value="ECO:0007669"/>
    <property type="project" value="TreeGrafter"/>
</dbReference>